<evidence type="ECO:0000313" key="2">
    <source>
        <dbReference type="Proteomes" id="UP000316598"/>
    </source>
</evidence>
<dbReference type="InterPro" id="IPR029063">
    <property type="entry name" value="SAM-dependent_MTases_sf"/>
</dbReference>
<keyword evidence="1" id="KW-0489">Methyltransferase</keyword>
<keyword evidence="1" id="KW-0808">Transferase</keyword>
<proteinExistence type="predicted"/>
<dbReference type="Proteomes" id="UP000316598">
    <property type="component" value="Unassembled WGS sequence"/>
</dbReference>
<keyword evidence="2" id="KW-1185">Reference proteome</keyword>
<dbReference type="SUPFAM" id="SSF53335">
    <property type="entry name" value="S-adenosyl-L-methionine-dependent methyltransferases"/>
    <property type="match status" value="1"/>
</dbReference>
<dbReference type="EMBL" id="SJPI01000003">
    <property type="protein sequence ID" value="TWT49567.1"/>
    <property type="molecule type" value="Genomic_DNA"/>
</dbReference>
<dbReference type="GO" id="GO:0008168">
    <property type="term" value="F:methyltransferase activity"/>
    <property type="evidence" value="ECO:0007669"/>
    <property type="project" value="UniProtKB-KW"/>
</dbReference>
<dbReference type="Pfam" id="PF13489">
    <property type="entry name" value="Methyltransf_23"/>
    <property type="match status" value="1"/>
</dbReference>
<dbReference type="AlphaFoldDB" id="A0A5C5WGA6"/>
<organism evidence="1 2">
    <name type="scientific">Rubripirellula amarantea</name>
    <dbReference type="NCBI Taxonomy" id="2527999"/>
    <lineage>
        <taxon>Bacteria</taxon>
        <taxon>Pseudomonadati</taxon>
        <taxon>Planctomycetota</taxon>
        <taxon>Planctomycetia</taxon>
        <taxon>Pirellulales</taxon>
        <taxon>Pirellulaceae</taxon>
        <taxon>Rubripirellula</taxon>
    </lineage>
</organism>
<name>A0A5C5WGA6_9BACT</name>
<dbReference type="GO" id="GO:0032259">
    <property type="term" value="P:methylation"/>
    <property type="evidence" value="ECO:0007669"/>
    <property type="project" value="UniProtKB-KW"/>
</dbReference>
<keyword evidence="1" id="KW-0830">Ubiquinone</keyword>
<sequence>MRRFVAILILAISRIGHRVLSVHGRFRNRNFETATLKWWLQPIPDVQFTKFPPIDDFMNGPIAWYHGRFIHQRRVEVLSRHLADLIVPDASVLDVGCGDGLLSARLQQLRPDLSVSGIDVLVRPDAKIEVVEFDGKTIPIAKDGVDVVLMVDVLHHTDVPGDMLKEAARVSKKQVIIKDHYLQGFAAHQTLSMMDNVGNTRHGVEIPCNYQTPEQWTQLYQASGLQVAEMRNQLGLYLPPLNWFFERSLHFIASLEERTKS</sequence>
<gene>
    <name evidence="1" type="ORF">Pla22_47640</name>
</gene>
<accession>A0A5C5WGA6</accession>
<evidence type="ECO:0000313" key="1">
    <source>
        <dbReference type="EMBL" id="TWT49567.1"/>
    </source>
</evidence>
<reference evidence="1 2" key="1">
    <citation type="submission" date="2019-02" db="EMBL/GenBank/DDBJ databases">
        <title>Deep-cultivation of Planctomycetes and their phenomic and genomic characterization uncovers novel biology.</title>
        <authorList>
            <person name="Wiegand S."/>
            <person name="Jogler M."/>
            <person name="Boedeker C."/>
            <person name="Pinto D."/>
            <person name="Vollmers J."/>
            <person name="Rivas-Marin E."/>
            <person name="Kohn T."/>
            <person name="Peeters S.H."/>
            <person name="Heuer A."/>
            <person name="Rast P."/>
            <person name="Oberbeckmann S."/>
            <person name="Bunk B."/>
            <person name="Jeske O."/>
            <person name="Meyerdierks A."/>
            <person name="Storesund J.E."/>
            <person name="Kallscheuer N."/>
            <person name="Luecker S."/>
            <person name="Lage O.M."/>
            <person name="Pohl T."/>
            <person name="Merkel B.J."/>
            <person name="Hornburger P."/>
            <person name="Mueller R.-W."/>
            <person name="Bruemmer F."/>
            <person name="Labrenz M."/>
            <person name="Spormann A.M."/>
            <person name="Op Den Camp H."/>
            <person name="Overmann J."/>
            <person name="Amann R."/>
            <person name="Jetten M.S.M."/>
            <person name="Mascher T."/>
            <person name="Medema M.H."/>
            <person name="Devos D.P."/>
            <person name="Kaster A.-K."/>
            <person name="Ovreas L."/>
            <person name="Rohde M."/>
            <person name="Galperin M.Y."/>
            <person name="Jogler C."/>
        </authorList>
    </citation>
    <scope>NUCLEOTIDE SEQUENCE [LARGE SCALE GENOMIC DNA]</scope>
    <source>
        <strain evidence="1 2">Pla22</strain>
    </source>
</reference>
<comment type="caution">
    <text evidence="1">The sequence shown here is derived from an EMBL/GenBank/DDBJ whole genome shotgun (WGS) entry which is preliminary data.</text>
</comment>
<dbReference type="Gene3D" id="3.40.50.150">
    <property type="entry name" value="Vaccinia Virus protein VP39"/>
    <property type="match status" value="1"/>
</dbReference>
<protein>
    <submittedName>
        <fullName evidence="1">Bifunctional 3-demethylubiquinone-9 3-methyltransferase/ 2-octaprenyl-6-hydroxy phenol methylase</fullName>
    </submittedName>
</protein>